<dbReference type="Proteomes" id="UP001043456">
    <property type="component" value="Unassembled WGS sequence"/>
</dbReference>
<feature type="region of interest" description="Disordered" evidence="1">
    <location>
        <begin position="71"/>
        <end position="178"/>
    </location>
</feature>
<keyword evidence="2" id="KW-0472">Membrane</keyword>
<feature type="transmembrane region" description="Helical" evidence="2">
    <location>
        <begin position="20"/>
        <end position="41"/>
    </location>
</feature>
<proteinExistence type="predicted"/>
<gene>
    <name evidence="3" type="ORF">Asppvi_002125</name>
</gene>
<dbReference type="EMBL" id="BHVY01000002">
    <property type="protein sequence ID" value="GIJ83306.1"/>
    <property type="molecule type" value="Genomic_DNA"/>
</dbReference>
<evidence type="ECO:0000256" key="2">
    <source>
        <dbReference type="SAM" id="Phobius"/>
    </source>
</evidence>
<dbReference type="RefSeq" id="XP_043154053.1">
    <property type="nucleotide sequence ID" value="XM_043298118.1"/>
</dbReference>
<keyword evidence="4" id="KW-1185">Reference proteome</keyword>
<keyword evidence="2" id="KW-0812">Transmembrane</keyword>
<protein>
    <submittedName>
        <fullName evidence="3">Uncharacterized protein</fullName>
    </submittedName>
</protein>
<evidence type="ECO:0000313" key="3">
    <source>
        <dbReference type="EMBL" id="GIJ83306.1"/>
    </source>
</evidence>
<organism evidence="3 4">
    <name type="scientific">Aspergillus pseudoviridinutans</name>
    <dbReference type="NCBI Taxonomy" id="1517512"/>
    <lineage>
        <taxon>Eukaryota</taxon>
        <taxon>Fungi</taxon>
        <taxon>Dikarya</taxon>
        <taxon>Ascomycota</taxon>
        <taxon>Pezizomycotina</taxon>
        <taxon>Eurotiomycetes</taxon>
        <taxon>Eurotiomycetidae</taxon>
        <taxon>Eurotiales</taxon>
        <taxon>Aspergillaceae</taxon>
        <taxon>Aspergillus</taxon>
        <taxon>Aspergillus subgen. Fumigati</taxon>
    </lineage>
</organism>
<reference evidence="3 4" key="1">
    <citation type="submission" date="2018-10" db="EMBL/GenBank/DDBJ databases">
        <title>Pan-genome distribution and transcriptional activeness of fungal secondary metabolism genes in Aspergillus section Fumigati.</title>
        <authorList>
            <person name="Takahashi H."/>
            <person name="Umemura M."/>
            <person name="Ninomiya A."/>
            <person name="Kusuya Y."/>
            <person name="Urayama S."/>
            <person name="Shimizu M."/>
            <person name="Watanabe A."/>
            <person name="Kamei K."/>
            <person name="Yaguchi T."/>
            <person name="Hagiwara D."/>
        </authorList>
    </citation>
    <scope>NUCLEOTIDE SEQUENCE [LARGE SCALE GENOMIC DNA]</scope>
    <source>
        <strain evidence="3 4">IFM 55266</strain>
    </source>
</reference>
<dbReference type="AlphaFoldDB" id="A0A9P3EPS3"/>
<dbReference type="GeneID" id="67000737"/>
<feature type="compositionally biased region" description="Low complexity" evidence="1">
    <location>
        <begin position="82"/>
        <end position="97"/>
    </location>
</feature>
<name>A0A9P3EPS3_9EURO</name>
<evidence type="ECO:0000256" key="1">
    <source>
        <dbReference type="SAM" id="MobiDB-lite"/>
    </source>
</evidence>
<comment type="caution">
    <text evidence="3">The sequence shown here is derived from an EMBL/GenBank/DDBJ whole genome shotgun (WGS) entry which is preliminary data.</text>
</comment>
<accession>A0A9P3EPS3</accession>
<dbReference type="OrthoDB" id="10505993at2759"/>
<evidence type="ECO:0000313" key="4">
    <source>
        <dbReference type="Proteomes" id="UP001043456"/>
    </source>
</evidence>
<keyword evidence="2" id="KW-1133">Transmembrane helix</keyword>
<sequence>MATAIQMPPLKGDILVNGNHFMIGFFVCCGLYILSHSPILVEIFRKAPSAPVTNYYLCNQGCKCVGSANNTGPTDPPPSNPPSSTTAANNPANNPATEHATKARAGPKEATSPAPDKRVSTASKSSSSSGGGFRHTVRTTARLQSPPGLRHRPGHSPAGRDSAPDDGWDGQKGAILPV</sequence>